<dbReference type="SMART" id="SM00387">
    <property type="entry name" value="HATPase_c"/>
    <property type="match status" value="1"/>
</dbReference>
<evidence type="ECO:0000256" key="9">
    <source>
        <dbReference type="ARBA" id="ARBA00023012"/>
    </source>
</evidence>
<accession>A0ABV5YAS1</accession>
<keyword evidence="16" id="KW-1185">Reference proteome</keyword>
<feature type="transmembrane region" description="Helical" evidence="12">
    <location>
        <begin position="73"/>
        <end position="95"/>
    </location>
</feature>
<dbReference type="PROSITE" id="PS50885">
    <property type="entry name" value="HAMP"/>
    <property type="match status" value="1"/>
</dbReference>
<dbReference type="SUPFAM" id="SSF158472">
    <property type="entry name" value="HAMP domain-like"/>
    <property type="match status" value="1"/>
</dbReference>
<name>A0ABV5YAS1_9ACTN</name>
<dbReference type="PANTHER" id="PTHR45436">
    <property type="entry name" value="SENSOR HISTIDINE KINASE YKOH"/>
    <property type="match status" value="1"/>
</dbReference>
<dbReference type="CDD" id="cd06225">
    <property type="entry name" value="HAMP"/>
    <property type="match status" value="1"/>
</dbReference>
<evidence type="ECO:0000256" key="4">
    <source>
        <dbReference type="ARBA" id="ARBA00022553"/>
    </source>
</evidence>
<feature type="region of interest" description="Disordered" evidence="11">
    <location>
        <begin position="367"/>
        <end position="407"/>
    </location>
</feature>
<sequence length="407" mass="43652">MTIIYCGLFVVTGVSLLVTSNLLLMHTLKRHTPKSPAIATGVPPDGSLGPGSGPLVFRQTFHAFDSSVLRDQWIITGVIVAVLILVSVAVSWRLAGRVLRPLHRITATARRLSLSNLHERIALAGPSDELRDLADTFDGMLERLQHAAESQRQFVANASHELRTPLAIQRTVIQLGLDDPSPARLARVRSELLEVTARSEALIEGLLVLAQGERGLEQVEPVALGGLVQQIVRETSTEAVTLRVEAEPLDIVGDPVLLARLVGNLVNNAVRYNRPGGTVDVRVSACGLLTVRNSGPAVPEDRVDELFEPFRRMERTRTGSASGAGLGLSIVAAIAEAHDATLTARPNPGGGLEINVHFPLAGTASGSARTHRVVDRSRVPRVPSTGQTGHAAPRPGRRAGRWRTSRT</sequence>
<dbReference type="InterPro" id="IPR005467">
    <property type="entry name" value="His_kinase_dom"/>
</dbReference>
<keyword evidence="7 15" id="KW-0418">Kinase</keyword>
<dbReference type="InterPro" id="IPR036097">
    <property type="entry name" value="HisK_dim/P_sf"/>
</dbReference>
<keyword evidence="5" id="KW-0808">Transferase</keyword>
<dbReference type="SUPFAM" id="SSF47384">
    <property type="entry name" value="Homodimeric domain of signal transducing histidine kinase"/>
    <property type="match status" value="1"/>
</dbReference>
<dbReference type="InterPro" id="IPR036890">
    <property type="entry name" value="HATPase_C_sf"/>
</dbReference>
<dbReference type="PROSITE" id="PS50109">
    <property type="entry name" value="HIS_KIN"/>
    <property type="match status" value="1"/>
</dbReference>
<dbReference type="InterPro" id="IPR003660">
    <property type="entry name" value="HAMP_dom"/>
</dbReference>
<evidence type="ECO:0000256" key="7">
    <source>
        <dbReference type="ARBA" id="ARBA00022777"/>
    </source>
</evidence>
<evidence type="ECO:0000256" key="10">
    <source>
        <dbReference type="ARBA" id="ARBA00023136"/>
    </source>
</evidence>
<dbReference type="InterPro" id="IPR003661">
    <property type="entry name" value="HisK_dim/P_dom"/>
</dbReference>
<dbReference type="Pfam" id="PF02518">
    <property type="entry name" value="HATPase_c"/>
    <property type="match status" value="1"/>
</dbReference>
<evidence type="ECO:0000256" key="11">
    <source>
        <dbReference type="SAM" id="MobiDB-lite"/>
    </source>
</evidence>
<dbReference type="PANTHER" id="PTHR45436:SF5">
    <property type="entry name" value="SENSOR HISTIDINE KINASE TRCS"/>
    <property type="match status" value="1"/>
</dbReference>
<evidence type="ECO:0000256" key="1">
    <source>
        <dbReference type="ARBA" id="ARBA00000085"/>
    </source>
</evidence>
<dbReference type="PRINTS" id="PR00344">
    <property type="entry name" value="BCTRLSENSOR"/>
</dbReference>
<evidence type="ECO:0000256" key="5">
    <source>
        <dbReference type="ARBA" id="ARBA00022679"/>
    </source>
</evidence>
<dbReference type="Gene3D" id="1.10.287.130">
    <property type="match status" value="1"/>
</dbReference>
<feature type="compositionally biased region" description="Low complexity" evidence="11">
    <location>
        <begin position="380"/>
        <end position="394"/>
    </location>
</feature>
<evidence type="ECO:0000256" key="8">
    <source>
        <dbReference type="ARBA" id="ARBA00022989"/>
    </source>
</evidence>
<dbReference type="EC" id="2.7.13.3" evidence="3"/>
<keyword evidence="6 12" id="KW-0812">Transmembrane</keyword>
<evidence type="ECO:0000259" key="13">
    <source>
        <dbReference type="PROSITE" id="PS50109"/>
    </source>
</evidence>
<keyword evidence="10 12" id="KW-0472">Membrane</keyword>
<dbReference type="InterPro" id="IPR004358">
    <property type="entry name" value="Sig_transdc_His_kin-like_C"/>
</dbReference>
<comment type="caution">
    <text evidence="15">The sequence shown here is derived from an EMBL/GenBank/DDBJ whole genome shotgun (WGS) entry which is preliminary data.</text>
</comment>
<dbReference type="Proteomes" id="UP001589627">
    <property type="component" value="Unassembled WGS sequence"/>
</dbReference>
<dbReference type="Pfam" id="PF00512">
    <property type="entry name" value="HisKA"/>
    <property type="match status" value="1"/>
</dbReference>
<protein>
    <recommendedName>
        <fullName evidence="3">histidine kinase</fullName>
        <ecNumber evidence="3">2.7.13.3</ecNumber>
    </recommendedName>
</protein>
<dbReference type="InterPro" id="IPR003594">
    <property type="entry name" value="HATPase_dom"/>
</dbReference>
<comment type="catalytic activity">
    <reaction evidence="1">
        <text>ATP + protein L-histidine = ADP + protein N-phospho-L-histidine.</text>
        <dbReference type="EC" id="2.7.13.3"/>
    </reaction>
</comment>
<dbReference type="SMART" id="SM00304">
    <property type="entry name" value="HAMP"/>
    <property type="match status" value="1"/>
</dbReference>
<evidence type="ECO:0000313" key="16">
    <source>
        <dbReference type="Proteomes" id="UP001589627"/>
    </source>
</evidence>
<dbReference type="Gene3D" id="6.10.340.10">
    <property type="match status" value="1"/>
</dbReference>
<dbReference type="SUPFAM" id="SSF55874">
    <property type="entry name" value="ATPase domain of HSP90 chaperone/DNA topoisomerase II/histidine kinase"/>
    <property type="match status" value="1"/>
</dbReference>
<evidence type="ECO:0000259" key="14">
    <source>
        <dbReference type="PROSITE" id="PS50885"/>
    </source>
</evidence>
<proteinExistence type="predicted"/>
<dbReference type="GO" id="GO:0016301">
    <property type="term" value="F:kinase activity"/>
    <property type="evidence" value="ECO:0007669"/>
    <property type="project" value="UniProtKB-KW"/>
</dbReference>
<dbReference type="Pfam" id="PF00672">
    <property type="entry name" value="HAMP"/>
    <property type="match status" value="1"/>
</dbReference>
<evidence type="ECO:0000256" key="3">
    <source>
        <dbReference type="ARBA" id="ARBA00012438"/>
    </source>
</evidence>
<dbReference type="EMBL" id="JBHLZP010000013">
    <property type="protein sequence ID" value="MFB9831274.1"/>
    <property type="molecule type" value="Genomic_DNA"/>
</dbReference>
<evidence type="ECO:0000256" key="2">
    <source>
        <dbReference type="ARBA" id="ARBA00004236"/>
    </source>
</evidence>
<reference evidence="15 16" key="1">
    <citation type="submission" date="2024-09" db="EMBL/GenBank/DDBJ databases">
        <authorList>
            <person name="Sun Q."/>
            <person name="Mori K."/>
        </authorList>
    </citation>
    <scope>NUCLEOTIDE SEQUENCE [LARGE SCALE GENOMIC DNA]</scope>
    <source>
        <strain evidence="15 16">TBRC 0563</strain>
    </source>
</reference>
<dbReference type="Gene3D" id="3.30.565.10">
    <property type="entry name" value="Histidine kinase-like ATPase, C-terminal domain"/>
    <property type="match status" value="1"/>
</dbReference>
<dbReference type="InterPro" id="IPR050428">
    <property type="entry name" value="TCS_sensor_his_kinase"/>
</dbReference>
<evidence type="ECO:0000313" key="15">
    <source>
        <dbReference type="EMBL" id="MFB9831274.1"/>
    </source>
</evidence>
<keyword evidence="9" id="KW-0902">Two-component regulatory system</keyword>
<dbReference type="CDD" id="cd00082">
    <property type="entry name" value="HisKA"/>
    <property type="match status" value="1"/>
</dbReference>
<dbReference type="RefSeq" id="WP_378195033.1">
    <property type="nucleotide sequence ID" value="NZ_JBHLZP010000013.1"/>
</dbReference>
<keyword evidence="4" id="KW-0597">Phosphoprotein</keyword>
<feature type="transmembrane region" description="Helical" evidence="12">
    <location>
        <begin position="7"/>
        <end position="26"/>
    </location>
</feature>
<organism evidence="15 16">
    <name type="scientific">Actinoallomurus acaciae</name>
    <dbReference type="NCBI Taxonomy" id="502577"/>
    <lineage>
        <taxon>Bacteria</taxon>
        <taxon>Bacillati</taxon>
        <taxon>Actinomycetota</taxon>
        <taxon>Actinomycetes</taxon>
        <taxon>Streptosporangiales</taxon>
        <taxon>Thermomonosporaceae</taxon>
        <taxon>Actinoallomurus</taxon>
    </lineage>
</organism>
<evidence type="ECO:0000256" key="6">
    <source>
        <dbReference type="ARBA" id="ARBA00022692"/>
    </source>
</evidence>
<evidence type="ECO:0000256" key="12">
    <source>
        <dbReference type="SAM" id="Phobius"/>
    </source>
</evidence>
<comment type="subcellular location">
    <subcellularLocation>
        <location evidence="2">Cell membrane</location>
    </subcellularLocation>
</comment>
<gene>
    <name evidence="15" type="ORF">ACFFNX_03630</name>
</gene>
<keyword evidence="8 12" id="KW-1133">Transmembrane helix</keyword>
<feature type="domain" description="HAMP" evidence="14">
    <location>
        <begin position="96"/>
        <end position="149"/>
    </location>
</feature>
<feature type="domain" description="Histidine kinase" evidence="13">
    <location>
        <begin position="157"/>
        <end position="362"/>
    </location>
</feature>
<feature type="compositionally biased region" description="Basic residues" evidence="11">
    <location>
        <begin position="395"/>
        <end position="407"/>
    </location>
</feature>
<dbReference type="SMART" id="SM00388">
    <property type="entry name" value="HisKA"/>
    <property type="match status" value="1"/>
</dbReference>